<evidence type="ECO:0008006" key="3">
    <source>
        <dbReference type="Google" id="ProtNLM"/>
    </source>
</evidence>
<gene>
    <name evidence="1" type="ORF">A5636_24710</name>
</gene>
<proteinExistence type="predicted"/>
<dbReference type="Proteomes" id="UP000093629">
    <property type="component" value="Unassembled WGS sequence"/>
</dbReference>
<dbReference type="EMBL" id="LZLQ01000059">
    <property type="protein sequence ID" value="OBK16815.1"/>
    <property type="molecule type" value="Genomic_DNA"/>
</dbReference>
<evidence type="ECO:0000313" key="2">
    <source>
        <dbReference type="Proteomes" id="UP000093629"/>
    </source>
</evidence>
<keyword evidence="2" id="KW-1185">Reference proteome</keyword>
<sequence length="72" mass="7758">MADLERSIPTEALPPVATGKHVAAVMGTTEGALAQDRYQGKGIPYTRIGSRIRYLRADVLGFLASNRVDGTR</sequence>
<name>A0A1A3N648_MYCAS</name>
<dbReference type="AlphaFoldDB" id="A0A1A3N648"/>
<reference evidence="1 2" key="1">
    <citation type="submission" date="2016-06" db="EMBL/GenBank/DDBJ databases">
        <authorList>
            <person name="Kjaerup R.B."/>
            <person name="Dalgaard T.S."/>
            <person name="Juul-Madsen H.R."/>
        </authorList>
    </citation>
    <scope>NUCLEOTIDE SEQUENCE [LARGE SCALE GENOMIC DNA]</scope>
    <source>
        <strain evidence="1 2">1245139.5</strain>
    </source>
</reference>
<protein>
    <recommendedName>
        <fullName evidence="3">Helix-turn-helix domain-containing protein</fullName>
    </recommendedName>
</protein>
<comment type="caution">
    <text evidence="1">The sequence shown here is derived from an EMBL/GenBank/DDBJ whole genome shotgun (WGS) entry which is preliminary data.</text>
</comment>
<organism evidence="1 2">
    <name type="scientific">Mycobacterium asiaticum</name>
    <dbReference type="NCBI Taxonomy" id="1790"/>
    <lineage>
        <taxon>Bacteria</taxon>
        <taxon>Bacillati</taxon>
        <taxon>Actinomycetota</taxon>
        <taxon>Actinomycetes</taxon>
        <taxon>Mycobacteriales</taxon>
        <taxon>Mycobacteriaceae</taxon>
        <taxon>Mycobacterium</taxon>
    </lineage>
</organism>
<accession>A0A1A3N648</accession>
<evidence type="ECO:0000313" key="1">
    <source>
        <dbReference type="EMBL" id="OBK16815.1"/>
    </source>
</evidence>